<protein>
    <recommendedName>
        <fullName evidence="2">Glycosyltransferase 2-like domain-containing protein</fullName>
    </recommendedName>
</protein>
<evidence type="ECO:0000259" key="2">
    <source>
        <dbReference type="Pfam" id="PF00535"/>
    </source>
</evidence>
<dbReference type="Proteomes" id="UP000008522">
    <property type="component" value="Chromosome"/>
</dbReference>
<evidence type="ECO:0000313" key="4">
    <source>
        <dbReference type="Proteomes" id="UP000008522"/>
    </source>
</evidence>
<dbReference type="InterPro" id="IPR029044">
    <property type="entry name" value="Nucleotide-diphossugar_trans"/>
</dbReference>
<dbReference type="Pfam" id="PF00535">
    <property type="entry name" value="Glycos_transf_2"/>
    <property type="match status" value="1"/>
</dbReference>
<evidence type="ECO:0000313" key="3">
    <source>
        <dbReference type="EMBL" id="AEM22071.1"/>
    </source>
</evidence>
<evidence type="ECO:0000256" key="1">
    <source>
        <dbReference type="SAM" id="Coils"/>
    </source>
</evidence>
<dbReference type="Gene3D" id="3.90.550.10">
    <property type="entry name" value="Spore Coat Polysaccharide Biosynthesis Protein SpsA, Chain A"/>
    <property type="match status" value="1"/>
</dbReference>
<sequence>MNNNIKISVIVPSFNSERYISRCLKSLINQTYKNLEIIVIDDCSTDNSCKIIEEFQKKYNNIILLKNEENKKTFETRRIGMETAIGDYIGFCDADDFHESYAFEYLLNLIQQDNYDMATGIFVYNENNWPCPKNSMVYILNNYDLYKNLFSKSEIHSLSISIFKKETIKKSLLEVPKNIKISNGEDFLWFAFIYYNVKSYIHGDKPIYNYCKNELSVSRSKNIYSALSRVVDYSILYYQLEQLLINRNQYETYRMRLSNIGMGMSKAAMERLKNNTDDYIELWEKHSSETMKKLLVNNILINKQQENIDFKIFNDRISKIELEINNINNNMVKIEKNLIKYSNNFTNILKNIINIIVWWIPIRKWRDDFRNKMLNPDQTRPDQTRPDQTRDRNYVYLNNIIIMDKLQAVFY</sequence>
<dbReference type="HOGENOM" id="CLU_025996_25_3_12"/>
<keyword evidence="4" id="KW-1185">Reference proteome</keyword>
<dbReference type="PATRIC" id="fig|1045858.4.peg.1451"/>
<dbReference type="PANTHER" id="PTHR43685">
    <property type="entry name" value="GLYCOSYLTRANSFERASE"/>
    <property type="match status" value="1"/>
</dbReference>
<dbReference type="GeneID" id="44971404"/>
<accession>G0EQ11</accession>
<feature type="coiled-coil region" evidence="1">
    <location>
        <begin position="317"/>
        <end position="344"/>
    </location>
</feature>
<dbReference type="SUPFAM" id="SSF53448">
    <property type="entry name" value="Nucleotide-diphospho-sugar transferases"/>
    <property type="match status" value="1"/>
</dbReference>
<dbReference type="InterPro" id="IPR001173">
    <property type="entry name" value="Glyco_trans_2-like"/>
</dbReference>
<feature type="domain" description="Glycosyltransferase 2-like" evidence="2">
    <location>
        <begin position="8"/>
        <end position="169"/>
    </location>
</feature>
<dbReference type="OrthoDB" id="307550at2"/>
<reference evidence="3 4" key="1">
    <citation type="journal article" date="2011" name="BMC Genomics">
        <title>Complete genome sequence of Brachyspira intermedia reveals unique genomic features in Brachyspira species and phage-mediated horizontal gene transfer.</title>
        <authorList>
            <person name="Hafstrom T."/>
            <person name="Jansson D.S."/>
            <person name="Segerman B."/>
        </authorList>
    </citation>
    <scope>NUCLEOTIDE SEQUENCE [LARGE SCALE GENOMIC DNA]</scope>
    <source>
        <strain evidence="4">ATCC 51140 / PWS/A</strain>
    </source>
</reference>
<gene>
    <name evidence="3" type="ordered locus">Bint_1452</name>
</gene>
<dbReference type="CDD" id="cd00761">
    <property type="entry name" value="Glyco_tranf_GTA_type"/>
    <property type="match status" value="1"/>
</dbReference>
<keyword evidence="1" id="KW-0175">Coiled coil</keyword>
<dbReference type="eggNOG" id="COG0463">
    <property type="taxonomic scope" value="Bacteria"/>
</dbReference>
<proteinExistence type="predicted"/>
<organism evidence="3 4">
    <name type="scientific">Brachyspira intermedia (strain ATCC 51140 / PWS/A)</name>
    <name type="common">Serpulina intermedia</name>
    <dbReference type="NCBI Taxonomy" id="1045858"/>
    <lineage>
        <taxon>Bacteria</taxon>
        <taxon>Pseudomonadati</taxon>
        <taxon>Spirochaetota</taxon>
        <taxon>Spirochaetia</taxon>
        <taxon>Brachyspirales</taxon>
        <taxon>Brachyspiraceae</taxon>
        <taxon>Brachyspira</taxon>
    </lineage>
</organism>
<dbReference type="KEGG" id="bip:Bint_1452"/>
<dbReference type="InterPro" id="IPR050834">
    <property type="entry name" value="Glycosyltransf_2"/>
</dbReference>
<dbReference type="AlphaFoldDB" id="G0EQ11"/>
<dbReference type="RefSeq" id="WP_014487899.1">
    <property type="nucleotide sequence ID" value="NC_017243.1"/>
</dbReference>
<dbReference type="PANTHER" id="PTHR43685:SF2">
    <property type="entry name" value="GLYCOSYLTRANSFERASE 2-LIKE DOMAIN-CONTAINING PROTEIN"/>
    <property type="match status" value="1"/>
</dbReference>
<dbReference type="EMBL" id="CP002874">
    <property type="protein sequence ID" value="AEM22071.1"/>
    <property type="molecule type" value="Genomic_DNA"/>
</dbReference>
<name>G0EQ11_BRAIP</name>